<evidence type="ECO:0000313" key="7">
    <source>
        <dbReference type="EMBL" id="MBK1811246.1"/>
    </source>
</evidence>
<evidence type="ECO:0000313" key="8">
    <source>
        <dbReference type="Proteomes" id="UP000596739"/>
    </source>
</evidence>
<dbReference type="SMART" id="SM00283">
    <property type="entry name" value="MA"/>
    <property type="match status" value="1"/>
</dbReference>
<dbReference type="CDD" id="cd06225">
    <property type="entry name" value="HAMP"/>
    <property type="match status" value="1"/>
</dbReference>
<evidence type="ECO:0000256" key="1">
    <source>
        <dbReference type="ARBA" id="ARBA00023224"/>
    </source>
</evidence>
<dbReference type="Gene3D" id="1.10.287.950">
    <property type="entry name" value="Methyl-accepting chemotaxis protein"/>
    <property type="match status" value="1"/>
</dbReference>
<dbReference type="InterPro" id="IPR004089">
    <property type="entry name" value="MCPsignal_dom"/>
</dbReference>
<sequence>MGFKTIKGKFAIIIILITIMVFTNVFLSFKGDKDIQDVKNSTFPTYKLSNTMSQSLIEVWQYLSDISATRGLDGLDDGIKEADVHATEFIKAAKQLETLEPSKQKEIDEILVAFDDYYKTGTEMANIYMKEGTEAGNKFMPKFDDASSKILKLTNKLSEEQDNGIVNSLDKTAFQNNISLYMLITSGIALMIFVFILSKQIINPLEKLVSYADDIAKGDLSKNSGISGRKDEIGRLAYAFEISVQSMKDIISKIEYTSNKVNNFSNEIKDASYMTSSTSEQVASSIEEISVGASTQLSEINKVSSFIGSLDSDIEKAVTKLEETSNMTKQSKEMSELGVRSMDNIENNMSAIYEFNKKNVEKIGELEINSIKINQIVDAITQISDQTNLLALNAAIEAARAGESGRGFSVVSDEIRKLAEQSNSSAKLITEVVKEIQNQISEITLYIGNGTKYIEDGVTIVSEAASRFSGIVSNTEGILKYVNQVTSFSRDINDVSKKIKQYIRSILAIVENSSTFTEEVMAASEENTANIQNISTSISELTELTGDLKKLVRNFKVT</sequence>
<dbReference type="Gene3D" id="1.10.8.500">
    <property type="entry name" value="HAMP domain in histidine kinase"/>
    <property type="match status" value="1"/>
</dbReference>
<dbReference type="EMBL" id="JAENHN010000037">
    <property type="protein sequence ID" value="MBK1811246.1"/>
    <property type="molecule type" value="Genomic_DNA"/>
</dbReference>
<dbReference type="Pfam" id="PF00672">
    <property type="entry name" value="HAMP"/>
    <property type="match status" value="1"/>
</dbReference>
<gene>
    <name evidence="7" type="ORF">JHL18_11480</name>
</gene>
<dbReference type="InterPro" id="IPR004090">
    <property type="entry name" value="Chemotax_Me-accpt_rcpt"/>
</dbReference>
<dbReference type="SMART" id="SM00304">
    <property type="entry name" value="HAMP"/>
    <property type="match status" value="1"/>
</dbReference>
<evidence type="ECO:0000259" key="5">
    <source>
        <dbReference type="PROSITE" id="PS50111"/>
    </source>
</evidence>
<dbReference type="Proteomes" id="UP000596739">
    <property type="component" value="Unassembled WGS sequence"/>
</dbReference>
<feature type="transmembrane region" description="Helical" evidence="4">
    <location>
        <begin position="178"/>
        <end position="197"/>
    </location>
</feature>
<evidence type="ECO:0000256" key="4">
    <source>
        <dbReference type="SAM" id="Phobius"/>
    </source>
</evidence>
<evidence type="ECO:0000256" key="3">
    <source>
        <dbReference type="PROSITE-ProRule" id="PRU00284"/>
    </source>
</evidence>
<feature type="transmembrane region" description="Helical" evidence="4">
    <location>
        <begin position="6"/>
        <end position="29"/>
    </location>
</feature>
<keyword evidence="4" id="KW-1133">Transmembrane helix</keyword>
<dbReference type="PRINTS" id="PR00260">
    <property type="entry name" value="CHEMTRNSDUCR"/>
</dbReference>
<dbReference type="SUPFAM" id="SSF58104">
    <property type="entry name" value="Methyl-accepting chemotaxis protein (MCP) signaling domain"/>
    <property type="match status" value="1"/>
</dbReference>
<dbReference type="RefSeq" id="WP_200269267.1">
    <property type="nucleotide sequence ID" value="NZ_JAENHN010000037.1"/>
</dbReference>
<evidence type="ECO:0000259" key="6">
    <source>
        <dbReference type="PROSITE" id="PS50885"/>
    </source>
</evidence>
<name>A0ABS1EPE3_9CLOT</name>
<reference evidence="8" key="1">
    <citation type="submission" date="2021-01" db="EMBL/GenBank/DDBJ databases">
        <title>Genome public.</title>
        <authorList>
            <person name="Liu C."/>
            <person name="Sun Q."/>
        </authorList>
    </citation>
    <scope>NUCLEOTIDE SEQUENCE [LARGE SCALE GENOMIC DNA]</scope>
    <source>
        <strain evidence="8">YIM B02505</strain>
    </source>
</reference>
<organism evidence="7 8">
    <name type="scientific">Clostridium yunnanense</name>
    <dbReference type="NCBI Taxonomy" id="2800325"/>
    <lineage>
        <taxon>Bacteria</taxon>
        <taxon>Bacillati</taxon>
        <taxon>Bacillota</taxon>
        <taxon>Clostridia</taxon>
        <taxon>Eubacteriales</taxon>
        <taxon>Clostridiaceae</taxon>
        <taxon>Clostridium</taxon>
    </lineage>
</organism>
<protein>
    <submittedName>
        <fullName evidence="7">Methyl-accepting chemotaxis protein</fullName>
    </submittedName>
</protein>
<feature type="domain" description="HAMP" evidence="6">
    <location>
        <begin position="199"/>
        <end position="252"/>
    </location>
</feature>
<proteinExistence type="inferred from homology"/>
<keyword evidence="4" id="KW-0472">Membrane</keyword>
<comment type="similarity">
    <text evidence="2">Belongs to the methyl-accepting chemotaxis (MCP) protein family.</text>
</comment>
<dbReference type="Pfam" id="PF00015">
    <property type="entry name" value="MCPsignal"/>
    <property type="match status" value="1"/>
</dbReference>
<dbReference type="PANTHER" id="PTHR32089:SF112">
    <property type="entry name" value="LYSOZYME-LIKE PROTEIN-RELATED"/>
    <property type="match status" value="1"/>
</dbReference>
<comment type="caution">
    <text evidence="7">The sequence shown here is derived from an EMBL/GenBank/DDBJ whole genome shotgun (WGS) entry which is preliminary data.</text>
</comment>
<evidence type="ECO:0000256" key="2">
    <source>
        <dbReference type="ARBA" id="ARBA00029447"/>
    </source>
</evidence>
<accession>A0ABS1EPE3</accession>
<keyword evidence="1 3" id="KW-0807">Transducer</keyword>
<keyword evidence="8" id="KW-1185">Reference proteome</keyword>
<dbReference type="PROSITE" id="PS50885">
    <property type="entry name" value="HAMP"/>
    <property type="match status" value="1"/>
</dbReference>
<keyword evidence="4" id="KW-0812">Transmembrane</keyword>
<dbReference type="PANTHER" id="PTHR32089">
    <property type="entry name" value="METHYL-ACCEPTING CHEMOTAXIS PROTEIN MCPB"/>
    <property type="match status" value="1"/>
</dbReference>
<feature type="domain" description="Methyl-accepting transducer" evidence="5">
    <location>
        <begin position="271"/>
        <end position="528"/>
    </location>
</feature>
<dbReference type="InterPro" id="IPR003660">
    <property type="entry name" value="HAMP_dom"/>
</dbReference>
<dbReference type="PROSITE" id="PS50111">
    <property type="entry name" value="CHEMOTAXIS_TRANSDUC_2"/>
    <property type="match status" value="1"/>
</dbReference>